<accession>L9WDG8</accession>
<evidence type="ECO:0000313" key="1">
    <source>
        <dbReference type="EMBL" id="ELY47326.1"/>
    </source>
</evidence>
<dbReference type="AlphaFoldDB" id="L9WDG8"/>
<name>L9WDG8_9EURY</name>
<reference evidence="1 2" key="1">
    <citation type="journal article" date="2014" name="PLoS Genet.">
        <title>Phylogenetically driven sequencing of extremely halophilic archaea reveals strategies for static and dynamic osmo-response.</title>
        <authorList>
            <person name="Becker E.A."/>
            <person name="Seitzer P.M."/>
            <person name="Tritt A."/>
            <person name="Larsen D."/>
            <person name="Krusor M."/>
            <person name="Yao A.I."/>
            <person name="Wu D."/>
            <person name="Madern D."/>
            <person name="Eisen J.A."/>
            <person name="Darling A.E."/>
            <person name="Facciotti M.T."/>
        </authorList>
    </citation>
    <scope>NUCLEOTIDE SEQUENCE [LARGE SCALE GENOMIC DNA]</scope>
    <source>
        <strain evidence="1 2">JCM 14089</strain>
    </source>
</reference>
<evidence type="ECO:0000313" key="2">
    <source>
        <dbReference type="Proteomes" id="UP000011661"/>
    </source>
</evidence>
<dbReference type="PATRIC" id="fig|1230460.4.peg.734"/>
<organism evidence="1 2">
    <name type="scientific">Natronorubrum sulfidifaciens JCM 14089</name>
    <dbReference type="NCBI Taxonomy" id="1230460"/>
    <lineage>
        <taxon>Archaea</taxon>
        <taxon>Methanobacteriati</taxon>
        <taxon>Methanobacteriota</taxon>
        <taxon>Stenosarchaea group</taxon>
        <taxon>Halobacteria</taxon>
        <taxon>Halobacteriales</taxon>
        <taxon>Natrialbaceae</taxon>
        <taxon>Natronorubrum</taxon>
    </lineage>
</organism>
<protein>
    <submittedName>
        <fullName evidence="1">Uncharacterized protein</fullName>
    </submittedName>
</protein>
<comment type="caution">
    <text evidence="1">The sequence shown here is derived from an EMBL/GenBank/DDBJ whole genome shotgun (WGS) entry which is preliminary data.</text>
</comment>
<dbReference type="EMBL" id="AOHX01000026">
    <property type="protein sequence ID" value="ELY47326.1"/>
    <property type="molecule type" value="Genomic_DNA"/>
</dbReference>
<sequence length="67" mass="7833">MVHDGIIREAIEKGELKPDDKRDGYMKFKLEWSTFQYEIVVPTEPESDGIYPIVTIYHNFTGLSRNN</sequence>
<keyword evidence="2" id="KW-1185">Reference proteome</keyword>
<proteinExistence type="predicted"/>
<gene>
    <name evidence="1" type="ORF">C495_03672</name>
</gene>
<dbReference type="Proteomes" id="UP000011661">
    <property type="component" value="Unassembled WGS sequence"/>
</dbReference>
<dbReference type="STRING" id="1230460.C495_03672"/>